<dbReference type="InterPro" id="IPR044662">
    <property type="entry name" value="HS1/DABB1-like"/>
</dbReference>
<dbReference type="InterPro" id="IPR011008">
    <property type="entry name" value="Dimeric_a/b-barrel"/>
</dbReference>
<dbReference type="SMART" id="SM00886">
    <property type="entry name" value="Dabb"/>
    <property type="match status" value="2"/>
</dbReference>
<feature type="domain" description="Stress-response A/B barrel" evidence="2">
    <location>
        <begin position="118"/>
        <end position="211"/>
    </location>
</feature>
<sequence>MMSIVEHVVLFKIKENTTQSEIDSMVDRVNSLVSLKETLHLNMLPLVSIQSSSSLSSSNFTHILHIRFSSKEDLHAYAVHPTHLEVIKVNSPLVADTMALDWVTEVHGNDLVLPYGSAVRVVFFKLKEGLGEQVKDEVLKGISGIRHENAVQFTCGENFSPGRAKGFSIATLSVFTGLNELKEVDCDEEFKKYDMNDKIKENLDTILVLDFVANGQTAS</sequence>
<dbReference type="Pfam" id="PF07876">
    <property type="entry name" value="Dabb"/>
    <property type="match status" value="2"/>
</dbReference>
<evidence type="ECO:0000259" key="2">
    <source>
        <dbReference type="PROSITE" id="PS51502"/>
    </source>
</evidence>
<dbReference type="EMBL" id="DF973518">
    <property type="protein sequence ID" value="GAU33173.1"/>
    <property type="molecule type" value="Genomic_DNA"/>
</dbReference>
<proteinExistence type="predicted"/>
<evidence type="ECO:0000256" key="1">
    <source>
        <dbReference type="ARBA" id="ARBA00011738"/>
    </source>
</evidence>
<protein>
    <recommendedName>
        <fullName evidence="2">Stress-response A/B barrel domain-containing protein</fullName>
    </recommendedName>
</protein>
<dbReference type="Gene3D" id="3.30.70.100">
    <property type="match status" value="2"/>
</dbReference>
<gene>
    <name evidence="3" type="ORF">TSUD_206320</name>
</gene>
<name>A0A2Z6MTR9_TRISU</name>
<dbReference type="AlphaFoldDB" id="A0A2Z6MTR9"/>
<accession>A0A2Z6MTR9</accession>
<dbReference type="SUPFAM" id="SSF54909">
    <property type="entry name" value="Dimeric alpha+beta barrel"/>
    <property type="match status" value="2"/>
</dbReference>
<evidence type="ECO:0000313" key="3">
    <source>
        <dbReference type="EMBL" id="GAU33173.1"/>
    </source>
</evidence>
<dbReference type="Proteomes" id="UP000242715">
    <property type="component" value="Unassembled WGS sequence"/>
</dbReference>
<evidence type="ECO:0000313" key="4">
    <source>
        <dbReference type="Proteomes" id="UP000242715"/>
    </source>
</evidence>
<comment type="subunit">
    <text evidence="1">Homodimer.</text>
</comment>
<feature type="domain" description="Stress-response A/B barrel" evidence="2">
    <location>
        <begin position="5"/>
        <end position="102"/>
    </location>
</feature>
<dbReference type="InterPro" id="IPR013097">
    <property type="entry name" value="Dabb"/>
</dbReference>
<dbReference type="OrthoDB" id="42919at2759"/>
<dbReference type="PANTHER" id="PTHR33178">
    <property type="match status" value="1"/>
</dbReference>
<organism evidence="3 4">
    <name type="scientific">Trifolium subterraneum</name>
    <name type="common">Subterranean clover</name>
    <dbReference type="NCBI Taxonomy" id="3900"/>
    <lineage>
        <taxon>Eukaryota</taxon>
        <taxon>Viridiplantae</taxon>
        <taxon>Streptophyta</taxon>
        <taxon>Embryophyta</taxon>
        <taxon>Tracheophyta</taxon>
        <taxon>Spermatophyta</taxon>
        <taxon>Magnoliopsida</taxon>
        <taxon>eudicotyledons</taxon>
        <taxon>Gunneridae</taxon>
        <taxon>Pentapetalae</taxon>
        <taxon>rosids</taxon>
        <taxon>fabids</taxon>
        <taxon>Fabales</taxon>
        <taxon>Fabaceae</taxon>
        <taxon>Papilionoideae</taxon>
        <taxon>50 kb inversion clade</taxon>
        <taxon>NPAAA clade</taxon>
        <taxon>Hologalegina</taxon>
        <taxon>IRL clade</taxon>
        <taxon>Trifolieae</taxon>
        <taxon>Trifolium</taxon>
    </lineage>
</organism>
<dbReference type="PROSITE" id="PS51502">
    <property type="entry name" value="S_R_A_B_BARREL"/>
    <property type="match status" value="2"/>
</dbReference>
<dbReference type="PANTHER" id="PTHR33178:SF7">
    <property type="entry name" value="STRESS RESPONSIVE A_B BARREL DOMAIN PROTEIN"/>
    <property type="match status" value="1"/>
</dbReference>
<reference evidence="4" key="1">
    <citation type="journal article" date="2017" name="Front. Plant Sci.">
        <title>Climate Clever Clovers: New Paradigm to Reduce the Environmental Footprint of Ruminants by Breeding Low Methanogenic Forages Utilizing Haplotype Variation.</title>
        <authorList>
            <person name="Kaur P."/>
            <person name="Appels R."/>
            <person name="Bayer P.E."/>
            <person name="Keeble-Gagnere G."/>
            <person name="Wang J."/>
            <person name="Hirakawa H."/>
            <person name="Shirasawa K."/>
            <person name="Vercoe P."/>
            <person name="Stefanova K."/>
            <person name="Durmic Z."/>
            <person name="Nichols P."/>
            <person name="Revell C."/>
            <person name="Isobe S.N."/>
            <person name="Edwards D."/>
            <person name="Erskine W."/>
        </authorList>
    </citation>
    <scope>NUCLEOTIDE SEQUENCE [LARGE SCALE GENOMIC DNA]</scope>
    <source>
        <strain evidence="4">cv. Daliak</strain>
    </source>
</reference>
<keyword evidence="4" id="KW-1185">Reference proteome</keyword>